<dbReference type="PROSITE" id="PS51918">
    <property type="entry name" value="RADICAL_SAM"/>
    <property type="match status" value="1"/>
</dbReference>
<evidence type="ECO:0000256" key="4">
    <source>
        <dbReference type="ARBA" id="ARBA00022691"/>
    </source>
</evidence>
<keyword evidence="6" id="KW-0408">Iron</keyword>
<dbReference type="PROSITE" id="PS51332">
    <property type="entry name" value="B12_BINDING"/>
    <property type="match status" value="1"/>
</dbReference>
<evidence type="ECO:0000313" key="12">
    <source>
        <dbReference type="Proteomes" id="UP000179136"/>
    </source>
</evidence>
<dbReference type="EMBL" id="MFMW01000017">
    <property type="protein sequence ID" value="OGG87265.1"/>
    <property type="molecule type" value="Genomic_DNA"/>
</dbReference>
<dbReference type="Gene3D" id="3.80.30.20">
    <property type="entry name" value="tm_1862 like domain"/>
    <property type="match status" value="1"/>
</dbReference>
<keyword evidence="2" id="KW-0489">Methyltransferase</keyword>
<evidence type="ECO:0000256" key="2">
    <source>
        <dbReference type="ARBA" id="ARBA00022603"/>
    </source>
</evidence>
<dbReference type="Gene3D" id="3.40.50.280">
    <property type="entry name" value="Cobalamin-binding domain"/>
    <property type="match status" value="1"/>
</dbReference>
<dbReference type="PANTHER" id="PTHR43409">
    <property type="entry name" value="ANAEROBIC MAGNESIUM-PROTOPORPHYRIN IX MONOMETHYL ESTER CYCLASE-RELATED"/>
    <property type="match status" value="1"/>
</dbReference>
<dbReference type="SFLD" id="SFLDG01123">
    <property type="entry name" value="methyltransferase_(Class_B)"/>
    <property type="match status" value="1"/>
</dbReference>
<dbReference type="InterPro" id="IPR034466">
    <property type="entry name" value="Methyltransferase_Class_B"/>
</dbReference>
<keyword evidence="3" id="KW-0808">Transferase</keyword>
<accession>A0A1F6FN34</accession>
<dbReference type="InterPro" id="IPR058240">
    <property type="entry name" value="rSAM_sf"/>
</dbReference>
<keyword evidence="7" id="KW-0411">Iron-sulfur</keyword>
<sequence>MINSVILVRPKAEGKVEFPFSLLYVGTSLKQAGCHVEILDFHQIGESPALLIEKLKNGHNLMLGISALSGSYLWVKKLTLAIKKQFPNLPIIVGGHIAISYQLLLMKTGVDYVCTGEGEETLPQLITHLNNNLSLERVPNLAFKKNNQIIATPKKLSQNFILPDFSLIDVEKYLIHPKQDRFFARDKKYLARSKPADKLATLMFSRGCLGGCNFCYRHLPGYRQGKLDWCWQYLMKLYNDYEVHYFRIDDELFISDQKWFDNFYHKIKDEKLDIMFRISGLRVDMINDQLLTKLKDIGCLAINYGIESGSQTILDKMNKHVTVEQNRNAIQMTIDHGMQIMAYIMFGYKGETRETLIETLDMLLSTDINAENVSIFFTLPLPGTRLYSECLAISQINDEEEFLSQLYDNIKNQYQRYIIQLGQLTRDELNGFEKKFIFLLNLKKIINPHNPIFKIIKKITLAVADDSSLNTLFILAQKVLNKFYKFFNPLPN</sequence>
<dbReference type="SUPFAM" id="SSF52242">
    <property type="entry name" value="Cobalamin (vitamin B12)-binding domain"/>
    <property type="match status" value="1"/>
</dbReference>
<feature type="domain" description="B12-binding" evidence="9">
    <location>
        <begin position="2"/>
        <end position="136"/>
    </location>
</feature>
<dbReference type="SMART" id="SM00729">
    <property type="entry name" value="Elp3"/>
    <property type="match status" value="1"/>
</dbReference>
<evidence type="ECO:0000256" key="7">
    <source>
        <dbReference type="ARBA" id="ARBA00023014"/>
    </source>
</evidence>
<dbReference type="AlphaFoldDB" id="A0A1F6FN34"/>
<dbReference type="InterPro" id="IPR006158">
    <property type="entry name" value="Cobalamin-bd"/>
</dbReference>
<dbReference type="SFLD" id="SFLDS00029">
    <property type="entry name" value="Radical_SAM"/>
    <property type="match status" value="1"/>
</dbReference>
<dbReference type="Proteomes" id="UP000179136">
    <property type="component" value="Unassembled WGS sequence"/>
</dbReference>
<feature type="domain" description="Radical SAM core" evidence="10">
    <location>
        <begin position="194"/>
        <end position="421"/>
    </location>
</feature>
<dbReference type="PANTHER" id="PTHR43409:SF7">
    <property type="entry name" value="BLL1977 PROTEIN"/>
    <property type="match status" value="1"/>
</dbReference>
<proteinExistence type="predicted"/>
<dbReference type="InterPro" id="IPR007197">
    <property type="entry name" value="rSAM"/>
</dbReference>
<dbReference type="InterPro" id="IPR036724">
    <property type="entry name" value="Cobalamin-bd_sf"/>
</dbReference>
<evidence type="ECO:0000256" key="5">
    <source>
        <dbReference type="ARBA" id="ARBA00022723"/>
    </source>
</evidence>
<dbReference type="InterPro" id="IPR023404">
    <property type="entry name" value="rSAM_horseshoe"/>
</dbReference>
<dbReference type="InterPro" id="IPR006638">
    <property type="entry name" value="Elp3/MiaA/NifB-like_rSAM"/>
</dbReference>
<dbReference type="CDD" id="cd02068">
    <property type="entry name" value="radical_SAM_B12_BD"/>
    <property type="match status" value="1"/>
</dbReference>
<organism evidence="11 12">
    <name type="scientific">Candidatus Kuenenbacteria bacterium RIFCSPHIGHO2_02_FULL_39_13</name>
    <dbReference type="NCBI Taxonomy" id="1798561"/>
    <lineage>
        <taxon>Bacteria</taxon>
        <taxon>Candidatus Kueneniibacteriota</taxon>
    </lineage>
</organism>
<dbReference type="InterPro" id="IPR051198">
    <property type="entry name" value="BchE-like"/>
</dbReference>
<dbReference type="STRING" id="1798561.A3B87_00130"/>
<evidence type="ECO:0000256" key="6">
    <source>
        <dbReference type="ARBA" id="ARBA00023004"/>
    </source>
</evidence>
<dbReference type="Pfam" id="PF04055">
    <property type="entry name" value="Radical_SAM"/>
    <property type="match status" value="1"/>
</dbReference>
<keyword evidence="8" id="KW-0175">Coiled coil</keyword>
<name>A0A1F6FN34_9BACT</name>
<dbReference type="SUPFAM" id="SSF102114">
    <property type="entry name" value="Radical SAM enzymes"/>
    <property type="match status" value="1"/>
</dbReference>
<keyword evidence="5" id="KW-0479">Metal-binding</keyword>
<dbReference type="GO" id="GO:0046872">
    <property type="term" value="F:metal ion binding"/>
    <property type="evidence" value="ECO:0007669"/>
    <property type="project" value="UniProtKB-KW"/>
</dbReference>
<dbReference type="Pfam" id="PF02310">
    <property type="entry name" value="B12-binding"/>
    <property type="match status" value="1"/>
</dbReference>
<evidence type="ECO:0000259" key="9">
    <source>
        <dbReference type="PROSITE" id="PS51332"/>
    </source>
</evidence>
<evidence type="ECO:0000256" key="3">
    <source>
        <dbReference type="ARBA" id="ARBA00022679"/>
    </source>
</evidence>
<protein>
    <submittedName>
        <fullName evidence="11">Uncharacterized protein</fullName>
    </submittedName>
</protein>
<evidence type="ECO:0000259" key="10">
    <source>
        <dbReference type="PROSITE" id="PS51918"/>
    </source>
</evidence>
<evidence type="ECO:0000256" key="8">
    <source>
        <dbReference type="SAM" id="Coils"/>
    </source>
</evidence>
<dbReference type="GO" id="GO:0051539">
    <property type="term" value="F:4 iron, 4 sulfur cluster binding"/>
    <property type="evidence" value="ECO:0007669"/>
    <property type="project" value="UniProtKB-KW"/>
</dbReference>
<evidence type="ECO:0000313" key="11">
    <source>
        <dbReference type="EMBL" id="OGG87265.1"/>
    </source>
</evidence>
<reference evidence="11 12" key="1">
    <citation type="journal article" date="2016" name="Nat. Commun.">
        <title>Thousands of microbial genomes shed light on interconnected biogeochemical processes in an aquifer system.</title>
        <authorList>
            <person name="Anantharaman K."/>
            <person name="Brown C.T."/>
            <person name="Hug L.A."/>
            <person name="Sharon I."/>
            <person name="Castelle C.J."/>
            <person name="Probst A.J."/>
            <person name="Thomas B.C."/>
            <person name="Singh A."/>
            <person name="Wilkins M.J."/>
            <person name="Karaoz U."/>
            <person name="Brodie E.L."/>
            <person name="Williams K.H."/>
            <person name="Hubbard S.S."/>
            <person name="Banfield J.F."/>
        </authorList>
    </citation>
    <scope>NUCLEOTIDE SEQUENCE [LARGE SCALE GENOMIC DNA]</scope>
</reference>
<dbReference type="GO" id="GO:0003824">
    <property type="term" value="F:catalytic activity"/>
    <property type="evidence" value="ECO:0007669"/>
    <property type="project" value="InterPro"/>
</dbReference>
<comment type="caution">
    <text evidence="11">The sequence shown here is derived from an EMBL/GenBank/DDBJ whole genome shotgun (WGS) entry which is preliminary data.</text>
</comment>
<evidence type="ECO:0000256" key="1">
    <source>
        <dbReference type="ARBA" id="ARBA00001966"/>
    </source>
</evidence>
<comment type="cofactor">
    <cofactor evidence="1">
        <name>[4Fe-4S] cluster</name>
        <dbReference type="ChEBI" id="CHEBI:49883"/>
    </cofactor>
</comment>
<dbReference type="GO" id="GO:0031419">
    <property type="term" value="F:cobalamin binding"/>
    <property type="evidence" value="ECO:0007669"/>
    <property type="project" value="InterPro"/>
</dbReference>
<feature type="coiled-coil region" evidence="8">
    <location>
        <begin position="393"/>
        <end position="427"/>
    </location>
</feature>
<dbReference type="SFLD" id="SFLDG01082">
    <property type="entry name" value="B12-binding_domain_containing"/>
    <property type="match status" value="1"/>
</dbReference>
<gene>
    <name evidence="11" type="ORF">A3B87_00130</name>
</gene>
<keyword evidence="4" id="KW-0949">S-adenosyl-L-methionine</keyword>